<dbReference type="GO" id="GO:0005737">
    <property type="term" value="C:cytoplasm"/>
    <property type="evidence" value="ECO:0007669"/>
    <property type="project" value="UniProtKB-SubCell"/>
</dbReference>
<dbReference type="InterPro" id="IPR020565">
    <property type="entry name" value="ImidazoleglycerP_deHydtase_CS"/>
</dbReference>
<dbReference type="PROSITE" id="PS00954">
    <property type="entry name" value="IGP_DEHYDRATASE_1"/>
    <property type="match status" value="1"/>
</dbReference>
<comment type="similarity">
    <text evidence="6 7">Belongs to the imidazoleglycerol-phosphate dehydratase family.</text>
</comment>
<evidence type="ECO:0000256" key="6">
    <source>
        <dbReference type="HAMAP-Rule" id="MF_00076"/>
    </source>
</evidence>
<dbReference type="GO" id="GO:0004424">
    <property type="term" value="F:imidazoleglycerol-phosphate dehydratase activity"/>
    <property type="evidence" value="ECO:0007669"/>
    <property type="project" value="UniProtKB-UniRule"/>
</dbReference>
<organism evidence="8 9">
    <name type="scientific">Companilactobacillus versmoldensis DSM 14857 = KCTC 3814</name>
    <dbReference type="NCBI Taxonomy" id="1423815"/>
    <lineage>
        <taxon>Bacteria</taxon>
        <taxon>Bacillati</taxon>
        <taxon>Bacillota</taxon>
        <taxon>Bacilli</taxon>
        <taxon>Lactobacillales</taxon>
        <taxon>Lactobacillaceae</taxon>
        <taxon>Companilactobacillus</taxon>
    </lineage>
</organism>
<dbReference type="Gene3D" id="3.30.230.40">
    <property type="entry name" value="Imidazole glycerol phosphate dehydratase, domain 1"/>
    <property type="match status" value="2"/>
</dbReference>
<evidence type="ECO:0000256" key="5">
    <source>
        <dbReference type="ARBA" id="ARBA00023239"/>
    </source>
</evidence>
<dbReference type="RefSeq" id="WP_010624318.1">
    <property type="nucleotide sequence ID" value="NZ_AZFA01000012.1"/>
</dbReference>
<sequence>MRKATIERKTAETQIQISLNLDEQTGIKIDTGIGFLNHMLNLFAKHGRFGLEVEAHGDLDVDPHHTTEDTGIVLGECFKKALGDKKGIERYGTEFVPMDETLGQVSVDLSGRSYLVFDADLVNPRLGGLDTETVEDFFQATAFAAEMNLHARILYGRNTHHKVESLFKAFGRAMRDAVTINPDIIGVNSTKGVI</sequence>
<protein>
    <recommendedName>
        <fullName evidence="2 6">Imidazoleglycerol-phosphate dehydratase</fullName>
        <shortName evidence="6">IGPD</shortName>
        <ecNumber evidence="6 7">4.2.1.19</ecNumber>
    </recommendedName>
</protein>
<dbReference type="EMBL" id="AZFA01000012">
    <property type="protein sequence ID" value="KRL66720.1"/>
    <property type="molecule type" value="Genomic_DNA"/>
</dbReference>
<dbReference type="Proteomes" id="UP000051647">
    <property type="component" value="Unassembled WGS sequence"/>
</dbReference>
<dbReference type="Pfam" id="PF00475">
    <property type="entry name" value="IGPD"/>
    <property type="match status" value="1"/>
</dbReference>
<dbReference type="PROSITE" id="PS00955">
    <property type="entry name" value="IGP_DEHYDRATASE_2"/>
    <property type="match status" value="1"/>
</dbReference>
<dbReference type="NCBIfam" id="NF002111">
    <property type="entry name" value="PRK00951.2-1"/>
    <property type="match status" value="1"/>
</dbReference>
<keyword evidence="3 6" id="KW-0028">Amino-acid biosynthesis</keyword>
<accession>A0A0R1SCB5</accession>
<dbReference type="InterPro" id="IPR000807">
    <property type="entry name" value="ImidazoleglycerolP_deHydtase"/>
</dbReference>
<dbReference type="InterPro" id="IPR038494">
    <property type="entry name" value="IGPD_sf"/>
</dbReference>
<evidence type="ECO:0000313" key="9">
    <source>
        <dbReference type="Proteomes" id="UP000051647"/>
    </source>
</evidence>
<dbReference type="NCBIfam" id="NF002114">
    <property type="entry name" value="PRK00951.2-4"/>
    <property type="match status" value="1"/>
</dbReference>
<keyword evidence="4 6" id="KW-0368">Histidine biosynthesis</keyword>
<comment type="catalytic activity">
    <reaction evidence="6 7">
        <text>D-erythro-1-(imidazol-4-yl)glycerol 3-phosphate = 3-(imidazol-4-yl)-2-oxopropyl phosphate + H2O</text>
        <dbReference type="Rhea" id="RHEA:11040"/>
        <dbReference type="ChEBI" id="CHEBI:15377"/>
        <dbReference type="ChEBI" id="CHEBI:57766"/>
        <dbReference type="ChEBI" id="CHEBI:58278"/>
        <dbReference type="EC" id="4.2.1.19"/>
    </reaction>
</comment>
<dbReference type="eggNOG" id="COG0131">
    <property type="taxonomic scope" value="Bacteria"/>
</dbReference>
<dbReference type="PANTHER" id="PTHR23133">
    <property type="entry name" value="IMIDAZOLEGLYCEROL-PHOSPHATE DEHYDRATASE HIS7"/>
    <property type="match status" value="1"/>
</dbReference>
<evidence type="ECO:0000256" key="3">
    <source>
        <dbReference type="ARBA" id="ARBA00022605"/>
    </source>
</evidence>
<dbReference type="UniPathway" id="UPA00031">
    <property type="reaction ID" value="UER00011"/>
</dbReference>
<evidence type="ECO:0000313" key="8">
    <source>
        <dbReference type="EMBL" id="KRL66720.1"/>
    </source>
</evidence>
<evidence type="ECO:0000256" key="2">
    <source>
        <dbReference type="ARBA" id="ARBA00016664"/>
    </source>
</evidence>
<evidence type="ECO:0000256" key="4">
    <source>
        <dbReference type="ARBA" id="ARBA00023102"/>
    </source>
</evidence>
<evidence type="ECO:0000256" key="1">
    <source>
        <dbReference type="ARBA" id="ARBA00005047"/>
    </source>
</evidence>
<reference evidence="8 9" key="1">
    <citation type="journal article" date="2015" name="Genome Announc.">
        <title>Expanding the biotechnology potential of lactobacilli through comparative genomics of 213 strains and associated genera.</title>
        <authorList>
            <person name="Sun Z."/>
            <person name="Harris H.M."/>
            <person name="McCann A."/>
            <person name="Guo C."/>
            <person name="Argimon S."/>
            <person name="Zhang W."/>
            <person name="Yang X."/>
            <person name="Jeffery I.B."/>
            <person name="Cooney J.C."/>
            <person name="Kagawa T.F."/>
            <person name="Liu W."/>
            <person name="Song Y."/>
            <person name="Salvetti E."/>
            <person name="Wrobel A."/>
            <person name="Rasinkangas P."/>
            <person name="Parkhill J."/>
            <person name="Rea M.C."/>
            <person name="O'Sullivan O."/>
            <person name="Ritari J."/>
            <person name="Douillard F.P."/>
            <person name="Paul Ross R."/>
            <person name="Yang R."/>
            <person name="Briner A.E."/>
            <person name="Felis G.E."/>
            <person name="de Vos W.M."/>
            <person name="Barrangou R."/>
            <person name="Klaenhammer T.R."/>
            <person name="Caufield P.W."/>
            <person name="Cui Y."/>
            <person name="Zhang H."/>
            <person name="O'Toole P.W."/>
        </authorList>
    </citation>
    <scope>NUCLEOTIDE SEQUENCE [LARGE SCALE GENOMIC DNA]</scope>
    <source>
        <strain evidence="8 9">DSM 14857</strain>
    </source>
</reference>
<dbReference type="FunFam" id="3.30.230.40:FF:000003">
    <property type="entry name" value="Imidazoleglycerol-phosphate dehydratase HisB"/>
    <property type="match status" value="1"/>
</dbReference>
<evidence type="ECO:0000256" key="7">
    <source>
        <dbReference type="RuleBase" id="RU000599"/>
    </source>
</evidence>
<dbReference type="InterPro" id="IPR020568">
    <property type="entry name" value="Ribosomal_Su5_D2-typ_SF"/>
</dbReference>
<name>A0A0R1SCB5_9LACO</name>
<dbReference type="AlphaFoldDB" id="A0A0R1SCB5"/>
<keyword evidence="6" id="KW-0963">Cytoplasm</keyword>
<dbReference type="SUPFAM" id="SSF54211">
    <property type="entry name" value="Ribosomal protein S5 domain 2-like"/>
    <property type="match status" value="2"/>
</dbReference>
<dbReference type="CDD" id="cd07914">
    <property type="entry name" value="IGPD"/>
    <property type="match status" value="1"/>
</dbReference>
<dbReference type="PANTHER" id="PTHR23133:SF2">
    <property type="entry name" value="IMIDAZOLEGLYCEROL-PHOSPHATE DEHYDRATASE"/>
    <property type="match status" value="1"/>
</dbReference>
<keyword evidence="5 6" id="KW-0456">Lyase</keyword>
<dbReference type="NCBIfam" id="NF002107">
    <property type="entry name" value="PRK00951.1-2"/>
    <property type="match status" value="1"/>
</dbReference>
<dbReference type="OrthoDB" id="9790411at2"/>
<comment type="caution">
    <text evidence="8">The sequence shown here is derived from an EMBL/GenBank/DDBJ whole genome shotgun (WGS) entry which is preliminary data.</text>
</comment>
<dbReference type="EC" id="4.2.1.19" evidence="6 7"/>
<dbReference type="HAMAP" id="MF_00076">
    <property type="entry name" value="HisB"/>
    <property type="match status" value="1"/>
</dbReference>
<gene>
    <name evidence="6" type="primary">hisB</name>
    <name evidence="8" type="ORF">FC27_GL000458</name>
</gene>
<keyword evidence="9" id="KW-1185">Reference proteome</keyword>
<comment type="pathway">
    <text evidence="1 6 7">Amino-acid biosynthesis; L-histidine biosynthesis; L-histidine from 5-phospho-alpha-D-ribose 1-diphosphate: step 6/9.</text>
</comment>
<proteinExistence type="inferred from homology"/>
<dbReference type="PATRIC" id="fig|1423815.3.peg.465"/>
<dbReference type="FunFam" id="3.30.230.40:FF:000001">
    <property type="entry name" value="Imidazoleglycerol-phosphate dehydratase HisB"/>
    <property type="match status" value="1"/>
</dbReference>
<comment type="subcellular location">
    <subcellularLocation>
        <location evidence="6 7">Cytoplasm</location>
    </subcellularLocation>
</comment>
<dbReference type="STRING" id="1423815.FC27_GL000458"/>
<dbReference type="GO" id="GO:0000105">
    <property type="term" value="P:L-histidine biosynthetic process"/>
    <property type="evidence" value="ECO:0007669"/>
    <property type="project" value="UniProtKB-UniRule"/>
</dbReference>